<dbReference type="AlphaFoldDB" id="A0A6L2PKW0"/>
<evidence type="ECO:0000256" key="9">
    <source>
        <dbReference type="ARBA" id="ARBA00022728"/>
    </source>
</evidence>
<dbReference type="InterPro" id="IPR013083">
    <property type="entry name" value="Znf_RING/FYVE/PHD"/>
</dbReference>
<dbReference type="EC" id="2.3.2.27" evidence="5"/>
<dbReference type="PRINTS" id="PR00153">
    <property type="entry name" value="CSAPPISMRASE"/>
</dbReference>
<dbReference type="InterPro" id="IPR002130">
    <property type="entry name" value="Cyclophilin-type_PPIase_dom"/>
</dbReference>
<dbReference type="GO" id="GO:0003755">
    <property type="term" value="F:peptidyl-prolyl cis-trans isomerase activity"/>
    <property type="evidence" value="ECO:0007669"/>
    <property type="project" value="InterPro"/>
</dbReference>
<evidence type="ECO:0000256" key="7">
    <source>
        <dbReference type="ARBA" id="ARBA00022664"/>
    </source>
</evidence>
<dbReference type="Proteomes" id="UP000502823">
    <property type="component" value="Unassembled WGS sequence"/>
</dbReference>
<dbReference type="Gene3D" id="3.30.40.10">
    <property type="entry name" value="Zinc/RING finger domain, C3HC4 (zinc finger)"/>
    <property type="match status" value="1"/>
</dbReference>
<keyword evidence="10" id="KW-0833">Ubl conjugation pathway</keyword>
<keyword evidence="13" id="KW-0175">Coiled coil</keyword>
<evidence type="ECO:0000256" key="18">
    <source>
        <dbReference type="ARBA" id="ARBA00073734"/>
    </source>
</evidence>
<evidence type="ECO:0000256" key="3">
    <source>
        <dbReference type="ARBA" id="ARBA00004906"/>
    </source>
</evidence>
<dbReference type="SUPFAM" id="SSF50891">
    <property type="entry name" value="Cyclophilin-like"/>
    <property type="match status" value="1"/>
</dbReference>
<evidence type="ECO:0000259" key="22">
    <source>
        <dbReference type="PROSITE" id="PS50072"/>
    </source>
</evidence>
<comment type="subunit">
    <text evidence="17">Component of the minor spliceosome, which splices U12-type introns. Within this complex, interacts with PRPF8/PRP8, EFTUD2/SNU114 and PLRG1. Interacts with isoform 2 of BSG. Interacts (via the PPIase cyclophilin-type domain) with CRNKL1; they may form a trimeric complex with HSP90.</text>
</comment>
<dbReference type="GO" id="GO:0008380">
    <property type="term" value="P:RNA splicing"/>
    <property type="evidence" value="ECO:0007669"/>
    <property type="project" value="UniProtKB-KW"/>
</dbReference>
<dbReference type="GO" id="GO:0006457">
    <property type="term" value="P:protein folding"/>
    <property type="evidence" value="ECO:0007669"/>
    <property type="project" value="InterPro"/>
</dbReference>
<reference evidence="25" key="1">
    <citation type="submission" date="2020-01" db="EMBL/GenBank/DDBJ databases">
        <title>Draft genome sequence of the Termite Coptotermes fromosanus.</title>
        <authorList>
            <person name="Itakura S."/>
            <person name="Yosikawa Y."/>
            <person name="Umezawa K."/>
        </authorList>
    </citation>
    <scope>NUCLEOTIDE SEQUENCE [LARGE SCALE GENOMIC DNA]</scope>
</reference>
<keyword evidence="7" id="KW-0507">mRNA processing</keyword>
<evidence type="ECO:0000256" key="10">
    <source>
        <dbReference type="ARBA" id="ARBA00022786"/>
    </source>
</evidence>
<evidence type="ECO:0000256" key="14">
    <source>
        <dbReference type="ARBA" id="ARBA00023187"/>
    </source>
</evidence>
<accession>A0A6L2PKW0</accession>
<dbReference type="GO" id="GO:0000209">
    <property type="term" value="P:protein polyubiquitination"/>
    <property type="evidence" value="ECO:0007669"/>
    <property type="project" value="TreeGrafter"/>
</dbReference>
<evidence type="ECO:0000256" key="15">
    <source>
        <dbReference type="ARBA" id="ARBA00023242"/>
    </source>
</evidence>
<evidence type="ECO:0000256" key="20">
    <source>
        <dbReference type="ARBA" id="ARBA00079124"/>
    </source>
</evidence>
<keyword evidence="12" id="KW-0007">Acetylation</keyword>
<dbReference type="PROSITE" id="PS51698">
    <property type="entry name" value="U_BOX"/>
    <property type="match status" value="1"/>
</dbReference>
<dbReference type="PROSITE" id="PS00170">
    <property type="entry name" value="CSA_PPIASE_1"/>
    <property type="match status" value="1"/>
</dbReference>
<dbReference type="FunCoup" id="A0A6L2PKW0">
    <property type="interactions" value="1636"/>
</dbReference>
<feature type="compositionally biased region" description="Basic and acidic residues" evidence="21">
    <location>
        <begin position="501"/>
        <end position="516"/>
    </location>
</feature>
<evidence type="ECO:0000256" key="13">
    <source>
        <dbReference type="ARBA" id="ARBA00023054"/>
    </source>
</evidence>
<dbReference type="FunFam" id="3.30.40.10:FF:000079">
    <property type="entry name" value="Peptidyl-prolyl cis-trans isomerase 2"/>
    <property type="match status" value="1"/>
</dbReference>
<evidence type="ECO:0000256" key="21">
    <source>
        <dbReference type="SAM" id="MobiDB-lite"/>
    </source>
</evidence>
<evidence type="ECO:0000256" key="12">
    <source>
        <dbReference type="ARBA" id="ARBA00022990"/>
    </source>
</evidence>
<evidence type="ECO:0000256" key="2">
    <source>
        <dbReference type="ARBA" id="ARBA00004123"/>
    </source>
</evidence>
<sequence>MSSVLFCTTVNNKPLLLNQYFSSHNSEVAVYKPLTMSSHAVNGCTVTTISGEIFKFTVGTNSGFTEYALLDRKCLLDLMYLTYTEWTTLYGGKRSGPETTGFRRLPFDHCCLCLQPFVHPYCDSDGNIFELQAVVTYVKKFKTNPVTGEPLEAKNLIKLNFHKNAKGEYHCPVLYKPFTKHSHIVAVGTSGNVFSYEAIEQLNIKTKSWKDLLNDEPFQRKDLITLQDPHNIEKFNLSTFHHLRNNLKKDTAGNLKSVSVETREILEELNRDYKAPEIKEEEKKVADKFNAAHYSTGAVAAGFTSTVLAPQTKHEAAIVEEDLVRYDRVKKKGYVRLVTNLGHLNLELYCDTLPKTSENFLKLAQRGYYDGVKFHRSIRNFMIQGGDPTGTGEGGESIWQKPFEDEFKPNLTHSGRGVLSMANSGPNTNRSQFFITFRSCRHLDGKHTVFGRVVGGLDTLTAMERVETDNKDRPIEDIIVERAQVFVDPYQEADEQLMAERAEEAKKKADEEEMGSKKRQSQGQNERLTVFRSGVGKYINMEASKQSGCSDAIQGSAVKKRKSIGYEFAHMLLSKNEWKEAFKKYLSVFAWNCLLHAVFASLLPFMLL</sequence>
<comment type="subcellular location">
    <subcellularLocation>
        <location evidence="2">Nucleus</location>
    </subcellularLocation>
</comment>
<dbReference type="Gene3D" id="2.40.100.10">
    <property type="entry name" value="Cyclophilin-like"/>
    <property type="match status" value="1"/>
</dbReference>
<dbReference type="EMBL" id="BLKM01000350">
    <property type="protein sequence ID" value="GFG32110.1"/>
    <property type="molecule type" value="Genomic_DNA"/>
</dbReference>
<keyword evidence="14" id="KW-0508">mRNA splicing</keyword>
<dbReference type="SMART" id="SM00504">
    <property type="entry name" value="Ubox"/>
    <property type="match status" value="1"/>
</dbReference>
<dbReference type="CDD" id="cd01923">
    <property type="entry name" value="cyclophilin_RING"/>
    <property type="match status" value="1"/>
</dbReference>
<evidence type="ECO:0000256" key="1">
    <source>
        <dbReference type="ARBA" id="ARBA00000900"/>
    </source>
</evidence>
<comment type="function">
    <text evidence="16">Has a ubiquitin-protein ligase activity acting as an E3 ubiquitin protein ligase or as an ubiquitin-ubiquitin ligase promoting elongation of ubiquitin chains on substrates. By mediating 'Lys-48'-linked polyubiquitination of proteins could target them for proteasomal degradation. May also function as a chaperone, playing a role in transport to the cell membrane of BSG/Basigin for instance. Probable inactive PPIase with no peptidyl-prolyl cis-trans isomerase activity. As a component of the minor spliceosome, involved in the splicing of U12-type introns in pre-mRNAs.</text>
</comment>
<dbReference type="GO" id="GO:0071013">
    <property type="term" value="C:catalytic step 2 spliceosome"/>
    <property type="evidence" value="ECO:0007669"/>
    <property type="project" value="TreeGrafter"/>
</dbReference>
<comment type="catalytic activity">
    <reaction evidence="1">
        <text>S-ubiquitinyl-[E2 ubiquitin-conjugating enzyme]-L-cysteine + [acceptor protein]-L-lysine = [E2 ubiquitin-conjugating enzyme]-L-cysteine + N(6)-ubiquitinyl-[acceptor protein]-L-lysine.</text>
        <dbReference type="EC" id="2.3.2.27"/>
    </reaction>
</comment>
<evidence type="ECO:0000259" key="23">
    <source>
        <dbReference type="PROSITE" id="PS51698"/>
    </source>
</evidence>
<feature type="domain" description="U-box" evidence="23">
    <location>
        <begin position="103"/>
        <end position="176"/>
    </location>
</feature>
<dbReference type="FunFam" id="2.40.100.10:FF:000018">
    <property type="entry name" value="Peptidyl-prolyl cis-trans isomerase-like 2"/>
    <property type="match status" value="1"/>
</dbReference>
<dbReference type="InterPro" id="IPR026951">
    <property type="entry name" value="PPIL2_U-box_dom"/>
</dbReference>
<dbReference type="GO" id="GO:0006397">
    <property type="term" value="P:mRNA processing"/>
    <property type="evidence" value="ECO:0007669"/>
    <property type="project" value="UniProtKB-KW"/>
</dbReference>
<dbReference type="SUPFAM" id="SSF57850">
    <property type="entry name" value="RING/U-box"/>
    <property type="match status" value="1"/>
</dbReference>
<dbReference type="InterPro" id="IPR044666">
    <property type="entry name" value="Cyclophilin_A-like"/>
</dbReference>
<evidence type="ECO:0000256" key="19">
    <source>
        <dbReference type="ARBA" id="ARBA00078275"/>
    </source>
</evidence>
<proteinExistence type="inferred from homology"/>
<comment type="similarity">
    <text evidence="4">Belongs to the cyclophilin-type PPIase family. PPIL2 subfamily.</text>
</comment>
<dbReference type="CDD" id="cd16663">
    <property type="entry name" value="RING-Ubox_PPIL2"/>
    <property type="match status" value="1"/>
</dbReference>
<feature type="domain" description="PPIase cyclophilin-type" evidence="22">
    <location>
        <begin position="339"/>
        <end position="485"/>
    </location>
</feature>
<dbReference type="InterPro" id="IPR003613">
    <property type="entry name" value="Ubox_domain"/>
</dbReference>
<name>A0A6L2PKW0_COPFO</name>
<keyword evidence="9" id="KW-0747">Spliceosome</keyword>
<dbReference type="PANTHER" id="PTHR45625:SF1">
    <property type="entry name" value="RING-TYPE E3 UBIQUITIN-PROTEIN LIGASE PPIL2"/>
    <property type="match status" value="1"/>
</dbReference>
<keyword evidence="6" id="KW-1017">Isopeptide bond</keyword>
<dbReference type="PANTHER" id="PTHR45625">
    <property type="entry name" value="PEPTIDYL-PROLYL CIS-TRANS ISOMERASE-RELATED"/>
    <property type="match status" value="1"/>
</dbReference>
<keyword evidence="11" id="KW-0832">Ubl conjugation</keyword>
<comment type="caution">
    <text evidence="24">The sequence shown here is derived from an EMBL/GenBank/DDBJ whole genome shotgun (WGS) entry which is preliminary data.</text>
</comment>
<evidence type="ECO:0000256" key="17">
    <source>
        <dbReference type="ARBA" id="ARBA00061807"/>
    </source>
</evidence>
<evidence type="ECO:0000256" key="4">
    <source>
        <dbReference type="ARBA" id="ARBA00007930"/>
    </source>
</evidence>
<dbReference type="InParanoid" id="A0A6L2PKW0"/>
<keyword evidence="15" id="KW-0539">Nucleus</keyword>
<gene>
    <name evidence="24" type="ORF">Cfor_06880</name>
</gene>
<keyword evidence="25" id="KW-1185">Reference proteome</keyword>
<evidence type="ECO:0000256" key="6">
    <source>
        <dbReference type="ARBA" id="ARBA00022499"/>
    </source>
</evidence>
<dbReference type="OrthoDB" id="30774at2759"/>
<comment type="pathway">
    <text evidence="3">Protein modification; protein ubiquitination.</text>
</comment>
<feature type="region of interest" description="Disordered" evidence="21">
    <location>
        <begin position="501"/>
        <end position="525"/>
    </location>
</feature>
<evidence type="ECO:0000256" key="11">
    <source>
        <dbReference type="ARBA" id="ARBA00022843"/>
    </source>
</evidence>
<dbReference type="GO" id="GO:0061630">
    <property type="term" value="F:ubiquitin protein ligase activity"/>
    <property type="evidence" value="ECO:0007669"/>
    <property type="project" value="UniProtKB-EC"/>
</dbReference>
<evidence type="ECO:0000256" key="16">
    <source>
        <dbReference type="ARBA" id="ARBA00059251"/>
    </source>
</evidence>
<evidence type="ECO:0000313" key="24">
    <source>
        <dbReference type="EMBL" id="GFG32110.1"/>
    </source>
</evidence>
<dbReference type="Pfam" id="PF00160">
    <property type="entry name" value="Pro_isomerase"/>
    <property type="match status" value="1"/>
</dbReference>
<evidence type="ECO:0000313" key="25">
    <source>
        <dbReference type="Proteomes" id="UP000502823"/>
    </source>
</evidence>
<dbReference type="InterPro" id="IPR029000">
    <property type="entry name" value="Cyclophilin-like_dom_sf"/>
</dbReference>
<dbReference type="PROSITE" id="PS50072">
    <property type="entry name" value="CSA_PPIASE_2"/>
    <property type="match status" value="1"/>
</dbReference>
<organism evidence="24 25">
    <name type="scientific">Coptotermes formosanus</name>
    <name type="common">Formosan subterranean termite</name>
    <dbReference type="NCBI Taxonomy" id="36987"/>
    <lineage>
        <taxon>Eukaryota</taxon>
        <taxon>Metazoa</taxon>
        <taxon>Ecdysozoa</taxon>
        <taxon>Arthropoda</taxon>
        <taxon>Hexapoda</taxon>
        <taxon>Insecta</taxon>
        <taxon>Pterygota</taxon>
        <taxon>Neoptera</taxon>
        <taxon>Polyneoptera</taxon>
        <taxon>Dictyoptera</taxon>
        <taxon>Blattodea</taxon>
        <taxon>Blattoidea</taxon>
        <taxon>Termitoidae</taxon>
        <taxon>Rhinotermitidae</taxon>
        <taxon>Coptotermes</taxon>
    </lineage>
</organism>
<keyword evidence="8" id="KW-0808">Transferase</keyword>
<evidence type="ECO:0000256" key="8">
    <source>
        <dbReference type="ARBA" id="ARBA00022679"/>
    </source>
</evidence>
<evidence type="ECO:0000256" key="5">
    <source>
        <dbReference type="ARBA" id="ARBA00012483"/>
    </source>
</evidence>
<protein>
    <recommendedName>
        <fullName evidence="18">RING-type E3 ubiquitin-protein ligase PPIL2</fullName>
        <ecNumber evidence="5">2.3.2.27</ecNumber>
    </recommendedName>
    <alternativeName>
        <fullName evidence="20">CYC4</fullName>
    </alternativeName>
    <alternativeName>
        <fullName evidence="19">Probable inactive peptidyl-prolyl cis-trans isomerase-like 2</fullName>
    </alternativeName>
</protein>
<dbReference type="InterPro" id="IPR020892">
    <property type="entry name" value="Cyclophilin-type_PPIase_CS"/>
</dbReference>